<dbReference type="AlphaFoldDB" id="C5LDV6"/>
<dbReference type="Proteomes" id="UP000007800">
    <property type="component" value="Unassembled WGS sequence"/>
</dbReference>
<keyword evidence="1" id="KW-0812">Transmembrane</keyword>
<keyword evidence="1" id="KW-1133">Transmembrane helix</keyword>
<dbReference type="EMBL" id="GG681070">
    <property type="protein sequence ID" value="EER05120.1"/>
    <property type="molecule type" value="Genomic_DNA"/>
</dbReference>
<accession>C5LDV6</accession>
<gene>
    <name evidence="2" type="ORF">Pmar_PMAR026554</name>
</gene>
<keyword evidence="1" id="KW-0472">Membrane</keyword>
<protein>
    <submittedName>
        <fullName evidence="2">Uncharacterized protein</fullName>
    </submittedName>
</protein>
<keyword evidence="3" id="KW-1185">Reference proteome</keyword>
<dbReference type="RefSeq" id="XP_002773304.1">
    <property type="nucleotide sequence ID" value="XM_002773258.1"/>
</dbReference>
<reference evidence="2 3" key="1">
    <citation type="submission" date="2008-07" db="EMBL/GenBank/DDBJ databases">
        <authorList>
            <person name="El-Sayed N."/>
            <person name="Caler E."/>
            <person name="Inman J."/>
            <person name="Amedeo P."/>
            <person name="Hass B."/>
            <person name="Wortman J."/>
        </authorList>
    </citation>
    <scope>NUCLEOTIDE SEQUENCE [LARGE SCALE GENOMIC DNA]</scope>
    <source>
        <strain evidence="3">ATCC 50983 / TXsc</strain>
    </source>
</reference>
<dbReference type="OrthoDB" id="10385438at2759"/>
<evidence type="ECO:0000313" key="3">
    <source>
        <dbReference type="Proteomes" id="UP000007800"/>
    </source>
</evidence>
<organism evidence="3">
    <name type="scientific">Perkinsus marinus (strain ATCC 50983 / TXsc)</name>
    <dbReference type="NCBI Taxonomy" id="423536"/>
    <lineage>
        <taxon>Eukaryota</taxon>
        <taxon>Sar</taxon>
        <taxon>Alveolata</taxon>
        <taxon>Perkinsozoa</taxon>
        <taxon>Perkinsea</taxon>
        <taxon>Perkinsida</taxon>
        <taxon>Perkinsidae</taxon>
        <taxon>Perkinsus</taxon>
    </lineage>
</organism>
<proteinExistence type="predicted"/>
<dbReference type="GeneID" id="9050658"/>
<sequence>MGFLRRRANKVNAAEAVPMETLPTSASQAKADLEKEARKKNTLLGGQHPLLEQAVVNFIILMTLALCYFILKKFI</sequence>
<dbReference type="InParanoid" id="C5LDV6"/>
<evidence type="ECO:0000256" key="1">
    <source>
        <dbReference type="SAM" id="Phobius"/>
    </source>
</evidence>
<name>C5LDV6_PERM5</name>
<evidence type="ECO:0000313" key="2">
    <source>
        <dbReference type="EMBL" id="EER05120.1"/>
    </source>
</evidence>
<feature type="transmembrane region" description="Helical" evidence="1">
    <location>
        <begin position="54"/>
        <end position="71"/>
    </location>
</feature>